<sequence length="119" mass="13600">MEIKKNQENYHSAEDCPITATIVVIGGKWKPPIIWLLLKGPMRFGEFSKTMPNMALKVLSKCLKELEADGIIIRKAYPEIPPRVEYSLSEKGESLREVLFLLSDWSRKNIMNQSEAAYS</sequence>
<evidence type="ECO:0000259" key="4">
    <source>
        <dbReference type="PROSITE" id="PS51118"/>
    </source>
</evidence>
<keyword evidence="3" id="KW-0804">Transcription</keyword>
<dbReference type="PANTHER" id="PTHR33204">
    <property type="entry name" value="TRANSCRIPTIONAL REGULATOR, MARR FAMILY"/>
    <property type="match status" value="1"/>
</dbReference>
<keyword evidence="1" id="KW-0805">Transcription regulation</keyword>
<evidence type="ECO:0000313" key="6">
    <source>
        <dbReference type="Proteomes" id="UP000199045"/>
    </source>
</evidence>
<evidence type="ECO:0000256" key="1">
    <source>
        <dbReference type="ARBA" id="ARBA00023015"/>
    </source>
</evidence>
<dbReference type="InterPro" id="IPR036390">
    <property type="entry name" value="WH_DNA-bd_sf"/>
</dbReference>
<dbReference type="GO" id="GO:0003677">
    <property type="term" value="F:DNA binding"/>
    <property type="evidence" value="ECO:0007669"/>
    <property type="project" value="UniProtKB-KW"/>
</dbReference>
<dbReference type="RefSeq" id="WP_089834072.1">
    <property type="nucleotide sequence ID" value="NZ_FNBN01000003.1"/>
</dbReference>
<gene>
    <name evidence="5" type="ORF">SAMN04488121_1031048</name>
</gene>
<name>A0A1G7SWR9_CHIFI</name>
<organism evidence="5 6">
    <name type="scientific">Chitinophaga filiformis</name>
    <name type="common">Myxococcus filiformis</name>
    <name type="synonym">Flexibacter filiformis</name>
    <dbReference type="NCBI Taxonomy" id="104663"/>
    <lineage>
        <taxon>Bacteria</taxon>
        <taxon>Pseudomonadati</taxon>
        <taxon>Bacteroidota</taxon>
        <taxon>Chitinophagia</taxon>
        <taxon>Chitinophagales</taxon>
        <taxon>Chitinophagaceae</taxon>
        <taxon>Chitinophaga</taxon>
    </lineage>
</organism>
<evidence type="ECO:0000313" key="5">
    <source>
        <dbReference type="EMBL" id="SDG27505.1"/>
    </source>
</evidence>
<dbReference type="STRING" id="104663.SAMN04488121_1031048"/>
<dbReference type="PROSITE" id="PS51118">
    <property type="entry name" value="HTH_HXLR"/>
    <property type="match status" value="1"/>
</dbReference>
<dbReference type="AlphaFoldDB" id="A0A1G7SWR9"/>
<dbReference type="PANTHER" id="PTHR33204:SF29">
    <property type="entry name" value="TRANSCRIPTIONAL REGULATOR"/>
    <property type="match status" value="1"/>
</dbReference>
<dbReference type="Pfam" id="PF01638">
    <property type="entry name" value="HxlR"/>
    <property type="match status" value="1"/>
</dbReference>
<accession>A0A1G7SWR9</accession>
<evidence type="ECO:0000256" key="3">
    <source>
        <dbReference type="ARBA" id="ARBA00023163"/>
    </source>
</evidence>
<dbReference type="InterPro" id="IPR036388">
    <property type="entry name" value="WH-like_DNA-bd_sf"/>
</dbReference>
<dbReference type="OrthoDB" id="8231503at2"/>
<dbReference type="InterPro" id="IPR002577">
    <property type="entry name" value="HTH_HxlR"/>
</dbReference>
<feature type="domain" description="HTH hxlR-type" evidence="4">
    <location>
        <begin position="16"/>
        <end position="114"/>
    </location>
</feature>
<protein>
    <submittedName>
        <fullName evidence="5">DNA-binding transcriptional regulator, HxlR family</fullName>
    </submittedName>
</protein>
<proteinExistence type="predicted"/>
<dbReference type="Proteomes" id="UP000199045">
    <property type="component" value="Unassembled WGS sequence"/>
</dbReference>
<dbReference type="SUPFAM" id="SSF46785">
    <property type="entry name" value="Winged helix' DNA-binding domain"/>
    <property type="match status" value="1"/>
</dbReference>
<evidence type="ECO:0000256" key="2">
    <source>
        <dbReference type="ARBA" id="ARBA00023125"/>
    </source>
</evidence>
<dbReference type="Gene3D" id="1.10.10.10">
    <property type="entry name" value="Winged helix-like DNA-binding domain superfamily/Winged helix DNA-binding domain"/>
    <property type="match status" value="1"/>
</dbReference>
<keyword evidence="2 5" id="KW-0238">DNA-binding</keyword>
<dbReference type="EMBL" id="FNBN01000003">
    <property type="protein sequence ID" value="SDG27505.1"/>
    <property type="molecule type" value="Genomic_DNA"/>
</dbReference>
<reference evidence="6" key="1">
    <citation type="submission" date="2016-10" db="EMBL/GenBank/DDBJ databases">
        <authorList>
            <person name="Varghese N."/>
            <person name="Submissions S."/>
        </authorList>
    </citation>
    <scope>NUCLEOTIDE SEQUENCE [LARGE SCALE GENOMIC DNA]</scope>
    <source>
        <strain evidence="6">DSM 527</strain>
    </source>
</reference>